<keyword evidence="3 6" id="KW-0732">Signal</keyword>
<keyword evidence="2" id="KW-0479">Metal-binding</keyword>
<dbReference type="GO" id="GO:0004035">
    <property type="term" value="F:alkaline phosphatase activity"/>
    <property type="evidence" value="ECO:0007669"/>
    <property type="project" value="InterPro"/>
</dbReference>
<dbReference type="Proteomes" id="UP000294498">
    <property type="component" value="Unassembled WGS sequence"/>
</dbReference>
<evidence type="ECO:0000313" key="7">
    <source>
        <dbReference type="EMBL" id="TDX00712.1"/>
    </source>
</evidence>
<evidence type="ECO:0000256" key="2">
    <source>
        <dbReference type="ARBA" id="ARBA00022723"/>
    </source>
</evidence>
<sequence>MVRKLVLCSAILLSGAVSAQIKRPKLVVGIMIDQMRWDYLYRYYDRYPEGGFKRLLNGGFKCENTMIPYIPTYTACGHSCVYTGSVPAVHGMTGNSWFDNDKGREVYCTEDDSVQTVGSTSDEGKESPRNLLATTVTDELRLATNFGSKVIGISFKDRASILPAGHLANAAYWYDHKTGAFITSTYYQKDLPDWVKAFNAQKLPDAYYKEGWNTVYPLASYTESTADSVAWEGTPFGPDQTHFPYNLSRFVGKNYGALGTTPFGNSIVEEMCKAALTGENLGKGEHTDFLAVSFSSTDYVGHAFGPNSIEAEDTYLRLDRTLADLLATLDEKVGKGQYLVFLTADHGAAHAAGFLQEHNVPAGTVSLAAWRKGLEDRIEKVFFTPRLIRDVLNYQVYLNRPLMDSMMLDPRKVENEVVKYLMAQPGVARAFALDRMDNEPLPEVIRTSVENGYFPRRSGDIQVILMPAWMEGFKTGTTHGLWNPYDAHIPLVWFGWGVKPGSLHRTVYMTDIAVTLAAMLHIQMPNGAVGHVIEEVAD</sequence>
<dbReference type="CDD" id="cd16016">
    <property type="entry name" value="AP-SPAP"/>
    <property type="match status" value="1"/>
</dbReference>
<feature type="chain" id="PRO_5020354498" evidence="6">
    <location>
        <begin position="20"/>
        <end position="538"/>
    </location>
</feature>
<evidence type="ECO:0000256" key="1">
    <source>
        <dbReference type="ARBA" id="ARBA00022553"/>
    </source>
</evidence>
<dbReference type="RefSeq" id="WP_133992622.1">
    <property type="nucleotide sequence ID" value="NZ_SODV01000001.1"/>
</dbReference>
<dbReference type="PANTHER" id="PTHR10151:SF120">
    <property type="entry name" value="BIS(5'-ADENOSYL)-TRIPHOSPHATASE"/>
    <property type="match status" value="1"/>
</dbReference>
<dbReference type="PIRSF" id="PIRSF031924">
    <property type="entry name" value="Pi-irrepressible_AP"/>
    <property type="match status" value="1"/>
</dbReference>
<evidence type="ECO:0000256" key="6">
    <source>
        <dbReference type="SAM" id="SignalP"/>
    </source>
</evidence>
<reference evidence="7 8" key="1">
    <citation type="submission" date="2019-03" db="EMBL/GenBank/DDBJ databases">
        <title>Genomic Encyclopedia of Type Strains, Phase IV (KMG-IV): sequencing the most valuable type-strain genomes for metagenomic binning, comparative biology and taxonomic classification.</title>
        <authorList>
            <person name="Goeker M."/>
        </authorList>
    </citation>
    <scope>NUCLEOTIDE SEQUENCE [LARGE SCALE GENOMIC DNA]</scope>
    <source>
        <strain evidence="7 8">DSM 100059</strain>
    </source>
</reference>
<accession>A0A4R8DR98</accession>
<dbReference type="InterPro" id="IPR017850">
    <property type="entry name" value="Alkaline_phosphatase_core_sf"/>
</dbReference>
<dbReference type="OrthoDB" id="9766127at2"/>
<organism evidence="7 8">
    <name type="scientific">Dinghuibacter silviterrae</name>
    <dbReference type="NCBI Taxonomy" id="1539049"/>
    <lineage>
        <taxon>Bacteria</taxon>
        <taxon>Pseudomonadati</taxon>
        <taxon>Bacteroidota</taxon>
        <taxon>Chitinophagia</taxon>
        <taxon>Chitinophagales</taxon>
        <taxon>Chitinophagaceae</taxon>
        <taxon>Dinghuibacter</taxon>
    </lineage>
</organism>
<feature type="binding site" evidence="5">
    <location>
        <position position="95"/>
    </location>
    <ligand>
        <name>substrate</name>
    </ligand>
</feature>
<dbReference type="Gene3D" id="3.30.1360.150">
    <property type="match status" value="1"/>
</dbReference>
<evidence type="ECO:0000313" key="8">
    <source>
        <dbReference type="Proteomes" id="UP000294498"/>
    </source>
</evidence>
<dbReference type="NCBIfam" id="NF042991">
    <property type="entry name" value="alk_phos_PafA"/>
    <property type="match status" value="1"/>
</dbReference>
<proteinExistence type="predicted"/>
<evidence type="ECO:0000256" key="4">
    <source>
        <dbReference type="PIRSR" id="PIRSR031924-50"/>
    </source>
</evidence>
<dbReference type="PANTHER" id="PTHR10151">
    <property type="entry name" value="ECTONUCLEOTIDE PYROPHOSPHATASE/PHOSPHODIESTERASE"/>
    <property type="match status" value="1"/>
</dbReference>
<dbReference type="GO" id="GO:0046872">
    <property type="term" value="F:metal ion binding"/>
    <property type="evidence" value="ECO:0007669"/>
    <property type="project" value="UniProtKB-KW"/>
</dbReference>
<evidence type="ECO:0000256" key="5">
    <source>
        <dbReference type="PIRSR" id="PIRSR031924-51"/>
    </source>
</evidence>
<dbReference type="Gene3D" id="3.40.720.10">
    <property type="entry name" value="Alkaline Phosphatase, subunit A"/>
    <property type="match status" value="1"/>
</dbReference>
<protein>
    <submittedName>
        <fullName evidence="7">Putative AlkP superfamily pyrophosphatase or phosphodiesterase</fullName>
    </submittedName>
</protein>
<dbReference type="SUPFAM" id="SSF53649">
    <property type="entry name" value="Alkaline phosphatase-like"/>
    <property type="match status" value="1"/>
</dbReference>
<dbReference type="InterPro" id="IPR002591">
    <property type="entry name" value="Phosphodiest/P_Trfase"/>
</dbReference>
<feature type="signal peptide" evidence="6">
    <location>
        <begin position="1"/>
        <end position="19"/>
    </location>
</feature>
<comment type="caution">
    <text evidence="7">The sequence shown here is derived from an EMBL/GenBank/DDBJ whole genome shotgun (WGS) entry which is preliminary data.</text>
</comment>
<evidence type="ECO:0000256" key="3">
    <source>
        <dbReference type="ARBA" id="ARBA00022729"/>
    </source>
</evidence>
<name>A0A4R8DR98_9BACT</name>
<dbReference type="AlphaFoldDB" id="A0A4R8DR98"/>
<keyword evidence="1 4" id="KW-0597">Phosphoprotein</keyword>
<feature type="binding site" evidence="5">
    <location>
        <begin position="156"/>
        <end position="158"/>
    </location>
    <ligand>
        <name>substrate</name>
    </ligand>
</feature>
<gene>
    <name evidence="7" type="ORF">EDB95_1738</name>
</gene>
<dbReference type="EMBL" id="SODV01000001">
    <property type="protein sequence ID" value="TDX00712.1"/>
    <property type="molecule type" value="Genomic_DNA"/>
</dbReference>
<keyword evidence="8" id="KW-1185">Reference proteome</keyword>
<feature type="active site" description="Phosphothreonine intermediate" evidence="4">
    <location>
        <position position="74"/>
    </location>
</feature>
<dbReference type="InterPro" id="IPR026263">
    <property type="entry name" value="Alkaline_phosphatase_prok"/>
</dbReference>
<dbReference type="Pfam" id="PF01663">
    <property type="entry name" value="Phosphodiest"/>
    <property type="match status" value="1"/>
</dbReference>